<feature type="compositionally biased region" description="Low complexity" evidence="1">
    <location>
        <begin position="85"/>
        <end position="95"/>
    </location>
</feature>
<feature type="region of interest" description="Disordered" evidence="1">
    <location>
        <begin position="183"/>
        <end position="206"/>
    </location>
</feature>
<evidence type="ECO:0000256" key="1">
    <source>
        <dbReference type="SAM" id="MobiDB-lite"/>
    </source>
</evidence>
<dbReference type="EMBL" id="KZ303500">
    <property type="protein sequence ID" value="PIA16302.1"/>
    <property type="molecule type" value="Genomic_DNA"/>
</dbReference>
<reference evidence="2 3" key="1">
    <citation type="journal article" date="2015" name="Genome Biol. Evol.">
        <title>Phylogenomic analyses indicate that early fungi evolved digesting cell walls of algal ancestors of land plants.</title>
        <authorList>
            <person name="Chang Y."/>
            <person name="Wang S."/>
            <person name="Sekimoto S."/>
            <person name="Aerts A.L."/>
            <person name="Choi C."/>
            <person name="Clum A."/>
            <person name="LaButti K.M."/>
            <person name="Lindquist E.A."/>
            <person name="Yee Ngan C."/>
            <person name="Ohm R.A."/>
            <person name="Salamov A.A."/>
            <person name="Grigoriev I.V."/>
            <person name="Spatafora J.W."/>
            <person name="Berbee M.L."/>
        </authorList>
    </citation>
    <scope>NUCLEOTIDE SEQUENCE [LARGE SCALE GENOMIC DNA]</scope>
    <source>
        <strain evidence="2 3">NRRL 1564</strain>
    </source>
</reference>
<organism evidence="2 3">
    <name type="scientific">Coemansia reversa (strain ATCC 12441 / NRRL 1564)</name>
    <dbReference type="NCBI Taxonomy" id="763665"/>
    <lineage>
        <taxon>Eukaryota</taxon>
        <taxon>Fungi</taxon>
        <taxon>Fungi incertae sedis</taxon>
        <taxon>Zoopagomycota</taxon>
        <taxon>Kickxellomycotina</taxon>
        <taxon>Kickxellomycetes</taxon>
        <taxon>Kickxellales</taxon>
        <taxon>Kickxellaceae</taxon>
        <taxon>Coemansia</taxon>
    </lineage>
</organism>
<keyword evidence="3" id="KW-1185">Reference proteome</keyword>
<gene>
    <name evidence="2" type="ORF">COEREDRAFT_97490</name>
</gene>
<sequence>MFFIIYHLKKKNQELVLSTRTTWWYHQSPCWVPCGCGTHLLALERQLVRSGQKAEPPFQTTSTCSPLPPMQTSSFGTTTGRPLRASTAQAAASAPWSPPRTVPSAITAKRDPTPRCWQRHTAGCFYATATLFNAQCPKERQKKSACTCVLNQPPCSAKAGAGWLAANGGLESAPRKWVEKVGRDTSIGRGRASNLPQAAEVPTDAE</sequence>
<accession>A0A2G5BBD2</accession>
<feature type="compositionally biased region" description="Polar residues" evidence="1">
    <location>
        <begin position="69"/>
        <end position="80"/>
    </location>
</feature>
<protein>
    <submittedName>
        <fullName evidence="2">Uncharacterized protein</fullName>
    </submittedName>
</protein>
<evidence type="ECO:0000313" key="2">
    <source>
        <dbReference type="EMBL" id="PIA16302.1"/>
    </source>
</evidence>
<feature type="region of interest" description="Disordered" evidence="1">
    <location>
        <begin position="69"/>
        <end position="108"/>
    </location>
</feature>
<dbReference type="AlphaFoldDB" id="A0A2G5BBD2"/>
<proteinExistence type="predicted"/>
<name>A0A2G5BBD2_COERN</name>
<evidence type="ECO:0000313" key="3">
    <source>
        <dbReference type="Proteomes" id="UP000242474"/>
    </source>
</evidence>
<dbReference type="Proteomes" id="UP000242474">
    <property type="component" value="Unassembled WGS sequence"/>
</dbReference>